<sequence>MEFSKPVRAALWMSGALLSFMAMAVSGRELSAELETYHILFFRSVIGVFLISALISYQGLHLMKTQHLMRHGLRNIAHYAGQYGWFYGLAYISLAEVIAIEFTTPVWTALFAFFLLGEKLSLARIIALVLGLTGLLMILRPTSEGLNPAAFAVLAGAVGYAFSYIQTKALSATDAPLTILFYMTLMQLPFGMIPSVLDWQWPSWEMLPWIVLVGVTAMSAHYCMTRAFKLADATVVVPMDFLRLPLIMCVGYLLYQESVDIWVLVGAAVMFSGNLINVRAEQKKLKLSPNHKKAS</sequence>
<organism evidence="7 8">
    <name type="scientific">Oceanospirillum linum</name>
    <dbReference type="NCBI Taxonomy" id="966"/>
    <lineage>
        <taxon>Bacteria</taxon>
        <taxon>Pseudomonadati</taxon>
        <taxon>Pseudomonadota</taxon>
        <taxon>Gammaproteobacteria</taxon>
        <taxon>Oceanospirillales</taxon>
        <taxon>Oceanospirillaceae</taxon>
        <taxon>Oceanospirillum</taxon>
    </lineage>
</organism>
<dbReference type="Proteomes" id="UP000190064">
    <property type="component" value="Unassembled WGS sequence"/>
</dbReference>
<evidence type="ECO:0000259" key="6">
    <source>
        <dbReference type="Pfam" id="PF00892"/>
    </source>
</evidence>
<evidence type="ECO:0000313" key="8">
    <source>
        <dbReference type="Proteomes" id="UP000190064"/>
    </source>
</evidence>
<feature type="transmembrane region" description="Helical" evidence="5">
    <location>
        <begin position="145"/>
        <end position="165"/>
    </location>
</feature>
<keyword evidence="4 5" id="KW-0472">Membrane</keyword>
<evidence type="ECO:0000256" key="5">
    <source>
        <dbReference type="SAM" id="Phobius"/>
    </source>
</evidence>
<dbReference type="EMBL" id="MTSD02000003">
    <property type="protein sequence ID" value="OOV87363.1"/>
    <property type="molecule type" value="Genomic_DNA"/>
</dbReference>
<feature type="transmembrane region" description="Helical" evidence="5">
    <location>
        <begin position="261"/>
        <end position="278"/>
    </location>
</feature>
<feature type="transmembrane region" description="Helical" evidence="5">
    <location>
        <begin position="37"/>
        <end position="55"/>
    </location>
</feature>
<keyword evidence="3 5" id="KW-1133">Transmembrane helix</keyword>
<dbReference type="InterPro" id="IPR037185">
    <property type="entry name" value="EmrE-like"/>
</dbReference>
<keyword evidence="8" id="KW-1185">Reference proteome</keyword>
<feature type="transmembrane region" description="Helical" evidence="5">
    <location>
        <begin position="177"/>
        <end position="194"/>
    </location>
</feature>
<evidence type="ECO:0000256" key="4">
    <source>
        <dbReference type="ARBA" id="ARBA00023136"/>
    </source>
</evidence>
<feature type="domain" description="EamA" evidence="6">
    <location>
        <begin position="149"/>
        <end position="277"/>
    </location>
</feature>
<feature type="domain" description="EamA" evidence="6">
    <location>
        <begin position="9"/>
        <end position="139"/>
    </location>
</feature>
<dbReference type="RefSeq" id="WP_078319725.1">
    <property type="nucleotide sequence ID" value="NZ_FXTS01000003.1"/>
</dbReference>
<evidence type="ECO:0000313" key="7">
    <source>
        <dbReference type="EMBL" id="OOV87363.1"/>
    </source>
</evidence>
<dbReference type="AlphaFoldDB" id="A0A1T1HC39"/>
<dbReference type="PANTHER" id="PTHR22911:SF6">
    <property type="entry name" value="SOLUTE CARRIER FAMILY 35 MEMBER G1"/>
    <property type="match status" value="1"/>
</dbReference>
<reference evidence="7" key="1">
    <citation type="submission" date="2017-02" db="EMBL/GenBank/DDBJ databases">
        <title>Draft Genome Sequence of the Salt Water Bacterium Oceanospirillum linum ATCC 11336.</title>
        <authorList>
            <person name="Trachtenberg A.M."/>
            <person name="Carney J.G."/>
            <person name="Linnane J.D."/>
            <person name="Rheaume B.A."/>
            <person name="Pitts N.L."/>
            <person name="Mykles D.L."/>
            <person name="Maclea K.S."/>
        </authorList>
    </citation>
    <scope>NUCLEOTIDE SEQUENCE [LARGE SCALE GENOMIC DNA]</scope>
    <source>
        <strain evidence="7">ATCC 11336</strain>
    </source>
</reference>
<protein>
    <submittedName>
        <fullName evidence="7">EamA family transporter</fullName>
    </submittedName>
</protein>
<proteinExistence type="predicted"/>
<feature type="transmembrane region" description="Helical" evidence="5">
    <location>
        <begin position="206"/>
        <end position="223"/>
    </location>
</feature>
<evidence type="ECO:0000256" key="3">
    <source>
        <dbReference type="ARBA" id="ARBA00022989"/>
    </source>
</evidence>
<feature type="transmembrane region" description="Helical" evidence="5">
    <location>
        <begin position="122"/>
        <end position="139"/>
    </location>
</feature>
<dbReference type="PANTHER" id="PTHR22911">
    <property type="entry name" value="ACYL-MALONYL CONDENSING ENZYME-RELATED"/>
    <property type="match status" value="1"/>
</dbReference>
<dbReference type="STRING" id="966.BTA35_0210405"/>
<keyword evidence="2 5" id="KW-0812">Transmembrane</keyword>
<dbReference type="Pfam" id="PF00892">
    <property type="entry name" value="EamA"/>
    <property type="match status" value="2"/>
</dbReference>
<name>A0A1T1HC39_OCELI</name>
<dbReference type="GO" id="GO:0016020">
    <property type="term" value="C:membrane"/>
    <property type="evidence" value="ECO:0007669"/>
    <property type="project" value="UniProtKB-SubCell"/>
</dbReference>
<evidence type="ECO:0000256" key="2">
    <source>
        <dbReference type="ARBA" id="ARBA00022692"/>
    </source>
</evidence>
<accession>A0A1T1HC39</accession>
<gene>
    <name evidence="7" type="ORF">BTA35_0210405</name>
</gene>
<dbReference type="InterPro" id="IPR000620">
    <property type="entry name" value="EamA_dom"/>
</dbReference>
<dbReference type="SUPFAM" id="SSF103481">
    <property type="entry name" value="Multidrug resistance efflux transporter EmrE"/>
    <property type="match status" value="2"/>
</dbReference>
<comment type="caution">
    <text evidence="7">The sequence shown here is derived from an EMBL/GenBank/DDBJ whole genome shotgun (WGS) entry which is preliminary data.</text>
</comment>
<comment type="subcellular location">
    <subcellularLocation>
        <location evidence="1">Membrane</location>
        <topology evidence="1">Multi-pass membrane protein</topology>
    </subcellularLocation>
</comment>
<evidence type="ECO:0000256" key="1">
    <source>
        <dbReference type="ARBA" id="ARBA00004141"/>
    </source>
</evidence>